<dbReference type="AlphaFoldDB" id="A0A2I0UEQ4"/>
<sequence>MLVPVLFSIFISDLDDGIQRTLMKFADDTKLSGEVDTLKGRATPQEELDSLKEWANNNLMKFNKENDRGLRDLDHLCVICRFADNTELGGVADMAEGYVVIEDLDRLVDWAEGNPNFNRRKYKALQPENLMHKKRKCIVTTLMELWKQWKKAQGRVEFELSVPDTLHDEFALVFVPEAFPVSLISCIQINVVFQLILLRAVPLLSFDMPNYPFLSESSSNISTFQAYYMDIFCAIPFLQSFSIWFTTVHLN</sequence>
<dbReference type="PANTHER" id="PTHR33332">
    <property type="entry name" value="REVERSE TRANSCRIPTASE DOMAIN-CONTAINING PROTEIN"/>
    <property type="match status" value="1"/>
</dbReference>
<reference evidence="2" key="1">
    <citation type="submission" date="2017-11" db="EMBL/GenBank/DDBJ databases">
        <authorList>
            <person name="Lima N.C."/>
            <person name="Parody-Merino A.M."/>
            <person name="Battley P.F."/>
            <person name="Fidler A.E."/>
            <person name="Prosdocimi F."/>
        </authorList>
    </citation>
    <scope>NUCLEOTIDE SEQUENCE [LARGE SCALE GENOMIC DNA]</scope>
</reference>
<organism evidence="1 2">
    <name type="scientific">Limosa lapponica baueri</name>
    <dbReference type="NCBI Taxonomy" id="1758121"/>
    <lineage>
        <taxon>Eukaryota</taxon>
        <taxon>Metazoa</taxon>
        <taxon>Chordata</taxon>
        <taxon>Craniata</taxon>
        <taxon>Vertebrata</taxon>
        <taxon>Euteleostomi</taxon>
        <taxon>Archelosauria</taxon>
        <taxon>Archosauria</taxon>
        <taxon>Dinosauria</taxon>
        <taxon>Saurischia</taxon>
        <taxon>Theropoda</taxon>
        <taxon>Coelurosauria</taxon>
        <taxon>Aves</taxon>
        <taxon>Neognathae</taxon>
        <taxon>Neoaves</taxon>
        <taxon>Charadriiformes</taxon>
        <taxon>Scolopacidae</taxon>
        <taxon>Limosa</taxon>
    </lineage>
</organism>
<keyword evidence="1" id="KW-0548">Nucleotidyltransferase</keyword>
<evidence type="ECO:0000313" key="1">
    <source>
        <dbReference type="EMBL" id="PKU44520.1"/>
    </source>
</evidence>
<keyword evidence="1" id="KW-0808">Transferase</keyword>
<gene>
    <name evidence="1" type="ORF">llap_5171</name>
</gene>
<protein>
    <submittedName>
        <fullName evidence="1">Rna-directed dna polymerase from mobile element jockey-like</fullName>
    </submittedName>
</protein>
<name>A0A2I0UEQ4_LIMLA</name>
<dbReference type="GO" id="GO:0003964">
    <property type="term" value="F:RNA-directed DNA polymerase activity"/>
    <property type="evidence" value="ECO:0007669"/>
    <property type="project" value="UniProtKB-KW"/>
</dbReference>
<keyword evidence="2" id="KW-1185">Reference proteome</keyword>
<keyword evidence="1" id="KW-0695">RNA-directed DNA polymerase</keyword>
<dbReference type="EMBL" id="KZ505821">
    <property type="protein sequence ID" value="PKU44520.1"/>
    <property type="molecule type" value="Genomic_DNA"/>
</dbReference>
<reference evidence="2" key="2">
    <citation type="submission" date="2017-12" db="EMBL/GenBank/DDBJ databases">
        <title>Genome sequence of the Bar-tailed Godwit (Limosa lapponica baueri).</title>
        <authorList>
            <person name="Lima N.C.B."/>
            <person name="Parody-Merino A.M."/>
            <person name="Battley P.F."/>
            <person name="Fidler A.E."/>
            <person name="Prosdocimi F."/>
        </authorList>
    </citation>
    <scope>NUCLEOTIDE SEQUENCE [LARGE SCALE GENOMIC DNA]</scope>
</reference>
<dbReference type="Proteomes" id="UP000233556">
    <property type="component" value="Unassembled WGS sequence"/>
</dbReference>
<accession>A0A2I0UEQ4</accession>
<proteinExistence type="predicted"/>
<evidence type="ECO:0000313" key="2">
    <source>
        <dbReference type="Proteomes" id="UP000233556"/>
    </source>
</evidence>